<evidence type="ECO:0000256" key="1">
    <source>
        <dbReference type="ARBA" id="ARBA00022630"/>
    </source>
</evidence>
<dbReference type="Pfam" id="PF02852">
    <property type="entry name" value="Pyr_redox_dim"/>
    <property type="match status" value="1"/>
</dbReference>
<dbReference type="Gene3D" id="3.30.390.30">
    <property type="match status" value="1"/>
</dbReference>
<dbReference type="Pfam" id="PF07992">
    <property type="entry name" value="Pyr_redox_2"/>
    <property type="match status" value="1"/>
</dbReference>
<protein>
    <recommendedName>
        <fullName evidence="7">Pyridine nucleotide-disulphide oxidoreductase dimerisation domain-containing protein</fullName>
    </recommendedName>
</protein>
<accession>A0A0G4FT23</accession>
<dbReference type="InterPro" id="IPR016156">
    <property type="entry name" value="FAD/NAD-linked_Rdtase_dimer_sf"/>
</dbReference>
<dbReference type="GO" id="GO:0005739">
    <property type="term" value="C:mitochondrion"/>
    <property type="evidence" value="ECO:0007669"/>
    <property type="project" value="TreeGrafter"/>
</dbReference>
<dbReference type="GO" id="GO:0006103">
    <property type="term" value="P:2-oxoglutarate metabolic process"/>
    <property type="evidence" value="ECO:0007669"/>
    <property type="project" value="TreeGrafter"/>
</dbReference>
<dbReference type="InterPro" id="IPR004099">
    <property type="entry name" value="Pyr_nucl-diS_OxRdtase_dimer"/>
</dbReference>
<dbReference type="PhylomeDB" id="A0A0G4FT23"/>
<dbReference type="GO" id="GO:0004148">
    <property type="term" value="F:dihydrolipoyl dehydrogenase (NADH) activity"/>
    <property type="evidence" value="ECO:0007669"/>
    <property type="project" value="TreeGrafter"/>
</dbReference>
<feature type="domain" description="FAD/NAD(P)-binding" evidence="5">
    <location>
        <begin position="20"/>
        <end position="397"/>
    </location>
</feature>
<dbReference type="InterPro" id="IPR023753">
    <property type="entry name" value="FAD/NAD-binding_dom"/>
</dbReference>
<evidence type="ECO:0000256" key="3">
    <source>
        <dbReference type="ARBA" id="ARBA00023027"/>
    </source>
</evidence>
<dbReference type="SUPFAM" id="SSF55424">
    <property type="entry name" value="FAD/NAD-linked reductases, dimerisation (C-terminal) domain"/>
    <property type="match status" value="1"/>
</dbReference>
<keyword evidence="1" id="KW-0285">Flavoprotein</keyword>
<dbReference type="EMBL" id="CDMZ01000606">
    <property type="protein sequence ID" value="CEM17771.1"/>
    <property type="molecule type" value="Genomic_DNA"/>
</dbReference>
<keyword evidence="3" id="KW-0520">NAD</keyword>
<evidence type="ECO:0000313" key="6">
    <source>
        <dbReference type="EMBL" id="CEM17771.1"/>
    </source>
</evidence>
<dbReference type="VEuPathDB" id="CryptoDB:Cvel_3714"/>
<evidence type="ECO:0000259" key="4">
    <source>
        <dbReference type="Pfam" id="PF02852"/>
    </source>
</evidence>
<dbReference type="Gene3D" id="3.50.50.60">
    <property type="entry name" value="FAD/NAD(P)-binding domain"/>
    <property type="match status" value="2"/>
</dbReference>
<dbReference type="SUPFAM" id="SSF51905">
    <property type="entry name" value="FAD/NAD(P)-binding domain"/>
    <property type="match status" value="1"/>
</dbReference>
<dbReference type="AlphaFoldDB" id="A0A0G4FT23"/>
<evidence type="ECO:0000259" key="5">
    <source>
        <dbReference type="Pfam" id="PF07992"/>
    </source>
</evidence>
<dbReference type="PANTHER" id="PTHR22912">
    <property type="entry name" value="DISULFIDE OXIDOREDUCTASE"/>
    <property type="match status" value="1"/>
</dbReference>
<dbReference type="InterPro" id="IPR036188">
    <property type="entry name" value="FAD/NAD-bd_sf"/>
</dbReference>
<dbReference type="GO" id="GO:0045252">
    <property type="term" value="C:oxoglutarate dehydrogenase complex"/>
    <property type="evidence" value="ECO:0007669"/>
    <property type="project" value="TreeGrafter"/>
</dbReference>
<dbReference type="GO" id="GO:0050660">
    <property type="term" value="F:flavin adenine dinucleotide binding"/>
    <property type="evidence" value="ECO:0007669"/>
    <property type="project" value="TreeGrafter"/>
</dbReference>
<evidence type="ECO:0008006" key="7">
    <source>
        <dbReference type="Google" id="ProtNLM"/>
    </source>
</evidence>
<organism evidence="6">
    <name type="scientific">Chromera velia CCMP2878</name>
    <dbReference type="NCBI Taxonomy" id="1169474"/>
    <lineage>
        <taxon>Eukaryota</taxon>
        <taxon>Sar</taxon>
        <taxon>Alveolata</taxon>
        <taxon>Colpodellida</taxon>
        <taxon>Chromeraceae</taxon>
        <taxon>Chromera</taxon>
    </lineage>
</organism>
<proteinExistence type="predicted"/>
<reference evidence="6" key="1">
    <citation type="submission" date="2014-11" db="EMBL/GenBank/DDBJ databases">
        <authorList>
            <person name="Otto D Thomas"/>
            <person name="Naeem Raeece"/>
        </authorList>
    </citation>
    <scope>NUCLEOTIDE SEQUENCE</scope>
</reference>
<dbReference type="InterPro" id="IPR050151">
    <property type="entry name" value="Class-I_Pyr_Nuc-Dis_Oxidored"/>
</dbReference>
<gene>
    <name evidence="6" type="ORF">Cvel_3714</name>
</gene>
<dbReference type="PRINTS" id="PR00411">
    <property type="entry name" value="PNDRDTASEI"/>
</dbReference>
<evidence type="ECO:0000256" key="2">
    <source>
        <dbReference type="ARBA" id="ARBA00022827"/>
    </source>
</evidence>
<name>A0A0G4FT23_9ALVE</name>
<sequence length="600" mass="64035">MRLGCALRFSSVVEKAVNHFDLCVLGAGQAGVSAAVRAWDFGKRVCVVNSGPVGGATVATGALSSKVLWQLSRQSRQHQRISTRYDGGSSCGSQNLIFDEVQKAVAQAVEFKQNHMRHALESLEDRYRYSGKEAGGGGSLVALSEAKASFIDPLTVRAVRSSPSPEGEAAGEGVPGWGSGLKTAPDGHVYIRASNFLVATGSRPRSLPSFPADGRFVLTSDHIGSLTELPKSMLILGAGVIGCEFATMFANFGQTKVHLVNERRARLLPHEDEDLSFYVQGIMEGAGVTVHNGVEVKGAQVLESENCVEVILGQVGVSPGQGEEFRVRTEKVLLSVGRVPNTDGLGLIEAETGVELDKAGGIKTDAGTLKAKNAHHVLAAGDVTVDMGLVSVADMEGRHAVEEAFGTKNPSTPLTYDSVSSIMFLRPEVSCVGMNETEARRRGIAHKVAKLRLDVVNRVGIDWTLSHLEPHVDPDLCGYIKMIVTDDDKKRLLGMRAIGVDSSAVIQAASLLIAGGHSVRDLESLLHPHPAVTEGVLECARLLSGRSFYKPHVFDACTVSHYSSKGERRFERVAVADEEEHPLVPSYLGEEGGGTTRSLS</sequence>
<feature type="domain" description="Pyridine nucleotide-disulphide oxidoreductase dimerisation" evidence="4">
    <location>
        <begin position="419"/>
        <end position="537"/>
    </location>
</feature>
<dbReference type="PRINTS" id="PR00368">
    <property type="entry name" value="FADPNR"/>
</dbReference>
<keyword evidence="2" id="KW-0274">FAD</keyword>
<dbReference type="PANTHER" id="PTHR22912:SF103">
    <property type="entry name" value="DEHYDROGENASE, PUTATIVE-RELATED"/>
    <property type="match status" value="1"/>
</dbReference>